<comment type="similarity">
    <text evidence="1">Belongs to the Tdpoz family.</text>
</comment>
<evidence type="ECO:0000259" key="2">
    <source>
        <dbReference type="Pfam" id="PF24570"/>
    </source>
</evidence>
<dbReference type="Proteomes" id="UP000006038">
    <property type="component" value="Chromosome 8"/>
</dbReference>
<sequence>MTCDLLMAADRYSMEKADLRARAGQQCKRLDGGNVADLLAMVAIGNTARPTLKEACIVFMATSGRMNEVAVSQGYTQLRSSRPLLFLKVLEKSAKFYKY</sequence>
<name>J3MRD8_ORYBR</name>
<proteinExistence type="inferred from homology"/>
<dbReference type="OMA" id="LKNECAR"/>
<dbReference type="Pfam" id="PF24570">
    <property type="entry name" value="BACK_BPM_SPOP"/>
    <property type="match status" value="1"/>
</dbReference>
<dbReference type="Gramene" id="OB08G16670.1">
    <property type="protein sequence ID" value="OB08G16670.1"/>
    <property type="gene ID" value="OB08G16670"/>
</dbReference>
<reference evidence="3" key="2">
    <citation type="submission" date="2013-04" db="UniProtKB">
        <authorList>
            <consortium name="EnsemblPlants"/>
        </authorList>
    </citation>
    <scope>IDENTIFICATION</scope>
</reference>
<keyword evidence="4" id="KW-1185">Reference proteome</keyword>
<feature type="domain" description="BPM/SPOP BACK" evidence="2">
    <location>
        <begin position="50"/>
        <end position="87"/>
    </location>
</feature>
<dbReference type="InterPro" id="IPR056423">
    <property type="entry name" value="BACK_BPM_SPOP"/>
</dbReference>
<dbReference type="Gene3D" id="1.25.40.420">
    <property type="match status" value="1"/>
</dbReference>
<protein>
    <recommendedName>
        <fullName evidence="2">BPM/SPOP BACK domain-containing protein</fullName>
    </recommendedName>
</protein>
<evidence type="ECO:0000313" key="3">
    <source>
        <dbReference type="EnsemblPlants" id="OB08G16670.1"/>
    </source>
</evidence>
<dbReference type="AlphaFoldDB" id="J3MRD8"/>
<organism evidence="3">
    <name type="scientific">Oryza brachyantha</name>
    <name type="common">malo sina</name>
    <dbReference type="NCBI Taxonomy" id="4533"/>
    <lineage>
        <taxon>Eukaryota</taxon>
        <taxon>Viridiplantae</taxon>
        <taxon>Streptophyta</taxon>
        <taxon>Embryophyta</taxon>
        <taxon>Tracheophyta</taxon>
        <taxon>Spermatophyta</taxon>
        <taxon>Magnoliopsida</taxon>
        <taxon>Liliopsida</taxon>
        <taxon>Poales</taxon>
        <taxon>Poaceae</taxon>
        <taxon>BOP clade</taxon>
        <taxon>Oryzoideae</taxon>
        <taxon>Oryzeae</taxon>
        <taxon>Oryzinae</taxon>
        <taxon>Oryza</taxon>
    </lineage>
</organism>
<dbReference type="EnsemblPlants" id="OB08G16670.1">
    <property type="protein sequence ID" value="OB08G16670.1"/>
    <property type="gene ID" value="OB08G16670"/>
</dbReference>
<dbReference type="HOGENOM" id="CLU_2324146_0_0_1"/>
<accession>J3MRD8</accession>
<reference evidence="3" key="1">
    <citation type="journal article" date="2013" name="Nat. Commun.">
        <title>Whole-genome sequencing of Oryza brachyantha reveals mechanisms underlying Oryza genome evolution.</title>
        <authorList>
            <person name="Chen J."/>
            <person name="Huang Q."/>
            <person name="Gao D."/>
            <person name="Wang J."/>
            <person name="Lang Y."/>
            <person name="Liu T."/>
            <person name="Li B."/>
            <person name="Bai Z."/>
            <person name="Luis Goicoechea J."/>
            <person name="Liang C."/>
            <person name="Chen C."/>
            <person name="Zhang W."/>
            <person name="Sun S."/>
            <person name="Liao Y."/>
            <person name="Zhang X."/>
            <person name="Yang L."/>
            <person name="Song C."/>
            <person name="Wang M."/>
            <person name="Shi J."/>
            <person name="Liu G."/>
            <person name="Liu J."/>
            <person name="Zhou H."/>
            <person name="Zhou W."/>
            <person name="Yu Q."/>
            <person name="An N."/>
            <person name="Chen Y."/>
            <person name="Cai Q."/>
            <person name="Wang B."/>
            <person name="Liu B."/>
            <person name="Min J."/>
            <person name="Huang Y."/>
            <person name="Wu H."/>
            <person name="Li Z."/>
            <person name="Zhang Y."/>
            <person name="Yin Y."/>
            <person name="Song W."/>
            <person name="Jiang J."/>
            <person name="Jackson S.A."/>
            <person name="Wing R.A."/>
            <person name="Wang J."/>
            <person name="Chen M."/>
        </authorList>
    </citation>
    <scope>NUCLEOTIDE SEQUENCE [LARGE SCALE GENOMIC DNA]</scope>
    <source>
        <strain evidence="3">cv. IRGC 101232</strain>
    </source>
</reference>
<evidence type="ECO:0000256" key="1">
    <source>
        <dbReference type="ARBA" id="ARBA00010846"/>
    </source>
</evidence>
<evidence type="ECO:0000313" key="4">
    <source>
        <dbReference type="Proteomes" id="UP000006038"/>
    </source>
</evidence>